<dbReference type="InterPro" id="IPR035992">
    <property type="entry name" value="Ricin_B-like_lectins"/>
</dbReference>
<dbReference type="EMBL" id="MQUQ01000035">
    <property type="protein sequence ID" value="OLZ43379.1"/>
    <property type="molecule type" value="Genomic_DNA"/>
</dbReference>
<feature type="domain" description="Ricin B lectin" evidence="2">
    <location>
        <begin position="32"/>
        <end position="153"/>
    </location>
</feature>
<dbReference type="SUPFAM" id="SSF50370">
    <property type="entry name" value="Ricin B-like lectins"/>
    <property type="match status" value="1"/>
</dbReference>
<dbReference type="Pfam" id="PF00652">
    <property type="entry name" value="Ricin_B_lectin"/>
    <property type="match status" value="1"/>
</dbReference>
<dbReference type="AlphaFoldDB" id="A0A1R0KE99"/>
<keyword evidence="4" id="KW-1185">Reference proteome</keyword>
<protein>
    <recommendedName>
        <fullName evidence="2">Ricin B lectin domain-containing protein</fullName>
    </recommendedName>
</protein>
<organism evidence="3 4">
    <name type="scientific">Amycolatopsis coloradensis</name>
    <dbReference type="NCBI Taxonomy" id="76021"/>
    <lineage>
        <taxon>Bacteria</taxon>
        <taxon>Bacillati</taxon>
        <taxon>Actinomycetota</taxon>
        <taxon>Actinomycetes</taxon>
        <taxon>Pseudonocardiales</taxon>
        <taxon>Pseudonocardiaceae</taxon>
        <taxon>Amycolatopsis</taxon>
    </lineage>
</organism>
<keyword evidence="1" id="KW-0732">Signal</keyword>
<dbReference type="Proteomes" id="UP000187486">
    <property type="component" value="Unassembled WGS sequence"/>
</dbReference>
<sequence length="154" mass="17254">MLMRTALTALFAATAVGALTAPAAAAAETDPADYVIESANGTERVWQQTWWDGEPTITGDFHGSDNQHWIFWDNRTIQNTGTDLCATAHHGRVIGADCNGDDPGQRWRIRGDHNQKQLKNEETGLCATYEGHDDQLSLHTCDWDRVNQRWYLNI</sequence>
<evidence type="ECO:0000313" key="4">
    <source>
        <dbReference type="Proteomes" id="UP000187486"/>
    </source>
</evidence>
<dbReference type="PROSITE" id="PS50231">
    <property type="entry name" value="RICIN_B_LECTIN"/>
    <property type="match status" value="1"/>
</dbReference>
<feature type="signal peptide" evidence="1">
    <location>
        <begin position="1"/>
        <end position="26"/>
    </location>
</feature>
<name>A0A1R0KE99_9PSEU</name>
<evidence type="ECO:0000259" key="2">
    <source>
        <dbReference type="SMART" id="SM00458"/>
    </source>
</evidence>
<evidence type="ECO:0000313" key="3">
    <source>
        <dbReference type="EMBL" id="OLZ43379.1"/>
    </source>
</evidence>
<dbReference type="InterPro" id="IPR000772">
    <property type="entry name" value="Ricin_B_lectin"/>
</dbReference>
<feature type="chain" id="PRO_5012344814" description="Ricin B lectin domain-containing protein" evidence="1">
    <location>
        <begin position="27"/>
        <end position="154"/>
    </location>
</feature>
<dbReference type="Gene3D" id="2.80.10.50">
    <property type="match status" value="1"/>
</dbReference>
<reference evidence="3 4" key="1">
    <citation type="submission" date="2016-01" db="EMBL/GenBank/DDBJ databases">
        <title>Amycolatopsis coloradensis genome sequencing and assembly.</title>
        <authorList>
            <person name="Mayilraj S."/>
        </authorList>
    </citation>
    <scope>NUCLEOTIDE SEQUENCE [LARGE SCALE GENOMIC DNA]</scope>
    <source>
        <strain evidence="3 4">DSM 44225</strain>
    </source>
</reference>
<proteinExistence type="predicted"/>
<evidence type="ECO:0000256" key="1">
    <source>
        <dbReference type="SAM" id="SignalP"/>
    </source>
</evidence>
<accession>A0A1R0KE99</accession>
<dbReference type="CDD" id="cd00161">
    <property type="entry name" value="beta-trefoil_Ricin-like"/>
    <property type="match status" value="1"/>
</dbReference>
<dbReference type="SMART" id="SM00458">
    <property type="entry name" value="RICIN"/>
    <property type="match status" value="1"/>
</dbReference>
<comment type="caution">
    <text evidence="3">The sequence shown here is derived from an EMBL/GenBank/DDBJ whole genome shotgun (WGS) entry which is preliminary data.</text>
</comment>
<gene>
    <name evidence="3" type="ORF">BS329_39315</name>
</gene>